<feature type="compositionally biased region" description="Low complexity" evidence="4">
    <location>
        <begin position="276"/>
        <end position="287"/>
    </location>
</feature>
<dbReference type="InterPro" id="IPR015943">
    <property type="entry name" value="WD40/YVTN_repeat-like_dom_sf"/>
</dbReference>
<evidence type="ECO:0000256" key="4">
    <source>
        <dbReference type="SAM" id="MobiDB-lite"/>
    </source>
</evidence>
<name>A0A6J1B6I5_9ROSI</name>
<accession>A0A6J1B6I5</accession>
<dbReference type="AlphaFoldDB" id="A0A6J1B6I5"/>
<dbReference type="InterPro" id="IPR044716">
    <property type="entry name" value="LEUNIG-like"/>
</dbReference>
<evidence type="ECO:0000313" key="5">
    <source>
        <dbReference type="Proteomes" id="UP000504621"/>
    </source>
</evidence>
<evidence type="ECO:0000256" key="2">
    <source>
        <dbReference type="ARBA" id="ARBA00022737"/>
    </source>
</evidence>
<dbReference type="PANTHER" id="PTHR44376:SF8">
    <property type="entry name" value="TRANSCRIPTIONAL COREPRESSOR LEUNIG-LIKE"/>
    <property type="match status" value="1"/>
</dbReference>
<dbReference type="InterPro" id="IPR001680">
    <property type="entry name" value="WD40_rpt"/>
</dbReference>
<dbReference type="SMART" id="SM00320">
    <property type="entry name" value="WD40"/>
    <property type="match status" value="7"/>
</dbReference>
<dbReference type="GeneID" id="110424659"/>
<dbReference type="RefSeq" id="XP_021294950.1">
    <property type="nucleotide sequence ID" value="XM_021439275.1"/>
</dbReference>
<dbReference type="PROSITE" id="PS50294">
    <property type="entry name" value="WD_REPEATS_REGION"/>
    <property type="match status" value="2"/>
</dbReference>
<gene>
    <name evidence="6" type="primary">LOC110424659</name>
</gene>
<dbReference type="Gene3D" id="2.130.10.10">
    <property type="entry name" value="YVTN repeat-like/Quinoprotein amine dehydrogenase"/>
    <property type="match status" value="2"/>
</dbReference>
<evidence type="ECO:0000313" key="6">
    <source>
        <dbReference type="RefSeq" id="XP_021294950.1"/>
    </source>
</evidence>
<dbReference type="SUPFAM" id="SSF50978">
    <property type="entry name" value="WD40 repeat-like"/>
    <property type="match status" value="1"/>
</dbReference>
<dbReference type="Pfam" id="PF00400">
    <property type="entry name" value="WD40"/>
    <property type="match status" value="5"/>
</dbReference>
<proteinExistence type="predicted"/>
<dbReference type="PANTHER" id="PTHR44376">
    <property type="entry name" value="TRANSCRIPTIONAL REGULATOR OF FILAMENTOUS GROWTH FLO8"/>
    <property type="match status" value="1"/>
</dbReference>
<dbReference type="InterPro" id="IPR006594">
    <property type="entry name" value="LisH"/>
</dbReference>
<keyword evidence="1 3" id="KW-0853">WD repeat</keyword>
<dbReference type="Pfam" id="PF08513">
    <property type="entry name" value="LisH"/>
    <property type="match status" value="1"/>
</dbReference>
<dbReference type="GO" id="GO:0003714">
    <property type="term" value="F:transcription corepressor activity"/>
    <property type="evidence" value="ECO:0007669"/>
    <property type="project" value="InterPro"/>
</dbReference>
<dbReference type="PROSITE" id="PS00678">
    <property type="entry name" value="WD_REPEATS_1"/>
    <property type="match status" value="1"/>
</dbReference>
<dbReference type="InterPro" id="IPR036322">
    <property type="entry name" value="WD40_repeat_dom_sf"/>
</dbReference>
<dbReference type="InterPro" id="IPR019775">
    <property type="entry name" value="WD40_repeat_CS"/>
</dbReference>
<feature type="repeat" description="WD" evidence="3">
    <location>
        <begin position="614"/>
        <end position="646"/>
    </location>
</feature>
<feature type="repeat" description="WD" evidence="3">
    <location>
        <begin position="364"/>
        <end position="405"/>
    </location>
</feature>
<organism evidence="5 6">
    <name type="scientific">Herrania umbratica</name>
    <dbReference type="NCBI Taxonomy" id="108875"/>
    <lineage>
        <taxon>Eukaryota</taxon>
        <taxon>Viridiplantae</taxon>
        <taxon>Streptophyta</taxon>
        <taxon>Embryophyta</taxon>
        <taxon>Tracheophyta</taxon>
        <taxon>Spermatophyta</taxon>
        <taxon>Magnoliopsida</taxon>
        <taxon>eudicotyledons</taxon>
        <taxon>Gunneridae</taxon>
        <taxon>Pentapetalae</taxon>
        <taxon>rosids</taxon>
        <taxon>malvids</taxon>
        <taxon>Malvales</taxon>
        <taxon>Malvaceae</taxon>
        <taxon>Byttnerioideae</taxon>
        <taxon>Herrania</taxon>
    </lineage>
</organism>
<protein>
    <submittedName>
        <fullName evidence="6">Transcriptional corepressor LEUNIG_HOMOLOG-like</fullName>
    </submittedName>
</protein>
<evidence type="ECO:0000256" key="1">
    <source>
        <dbReference type="ARBA" id="ARBA00022574"/>
    </source>
</evidence>
<feature type="repeat" description="WD" evidence="3">
    <location>
        <begin position="406"/>
        <end position="438"/>
    </location>
</feature>
<keyword evidence="5" id="KW-1185">Reference proteome</keyword>
<dbReference type="PROSITE" id="PS50082">
    <property type="entry name" value="WD_REPEATS_2"/>
    <property type="match status" value="5"/>
</dbReference>
<feature type="compositionally biased region" description="Basic and acidic residues" evidence="4">
    <location>
        <begin position="299"/>
        <end position="313"/>
    </location>
</feature>
<feature type="repeat" description="WD" evidence="3">
    <location>
        <begin position="531"/>
        <end position="571"/>
    </location>
</feature>
<reference evidence="6" key="1">
    <citation type="submission" date="2025-08" db="UniProtKB">
        <authorList>
            <consortium name="RefSeq"/>
        </authorList>
    </citation>
    <scope>IDENTIFICATION</scope>
    <source>
        <tissue evidence="6">Leaf</tissue>
    </source>
</reference>
<dbReference type="SMART" id="SM00667">
    <property type="entry name" value="LisH"/>
    <property type="match status" value="1"/>
</dbReference>
<feature type="repeat" description="WD" evidence="3">
    <location>
        <begin position="449"/>
        <end position="491"/>
    </location>
</feature>
<sequence>MASSDGWDAEKMLDLYLHDYLMKKNMHETATAFRKEAGISNRSVVIDSPQGFLQEWWSVFYDIFASRPPKHQEDSEAETSANKAEILENQSLNLRSILTPSMISQQRPEPVLIPRDFDSSLRFLEDNQLRLPSSFAASSSRQQQQINFAHHQVKREHSHGIALGRTIPANPLTPYGTQKGIFPATGPDTAGLNDSINLAPLNGWPLDASNYQRQLQILKSQPEISAQGLSHMPRNLTPTFPGSSAKFNYRNPILPKTEINGNNRQMMIQTVQTEEQQNQHNMLQQQQTSRKKKKVSHSRVPDKKLDRITAEKNKPVDDTVESFLSHDDDNVDSTSKPFSVLRHRSNPSNEIEQKGFTFGEVSCLHSSKSKVLCCHFSSDGKLLASAGHEKKVLIWNMETLDFVRTSEGHSLLITEVRFRPSSTIFATSSFDKTVKIWDSTKPSKSLCKLVGHAEQVLSLDFHPRKLDLLCSCDSNNEMRLWNVNQRSCMHVSKGATKQVRFQPQRGKLIATASGNVVNVIDVETDKPQFCLKGHNKEVLSICWDPSGSYIASVSEDSARLWSMIDGECIHELCSTGNKFQSCTFHPVYSLLLVIGGYQSLELWNPLESNKTWTVEAHSGLISSLADSLQTEMVASASHDQCVKLWK</sequence>
<dbReference type="CDD" id="cd00200">
    <property type="entry name" value="WD40"/>
    <property type="match status" value="1"/>
</dbReference>
<dbReference type="OrthoDB" id="47802at2759"/>
<dbReference type="Proteomes" id="UP000504621">
    <property type="component" value="Unplaced"/>
</dbReference>
<keyword evidence="2" id="KW-0677">Repeat</keyword>
<dbReference type="PROSITE" id="PS50896">
    <property type="entry name" value="LISH"/>
    <property type="match status" value="1"/>
</dbReference>
<evidence type="ECO:0000256" key="3">
    <source>
        <dbReference type="PROSITE-ProRule" id="PRU00221"/>
    </source>
</evidence>
<feature type="region of interest" description="Disordered" evidence="4">
    <location>
        <begin position="273"/>
        <end position="313"/>
    </location>
</feature>